<dbReference type="AlphaFoldDB" id="A0A5J4KCF9"/>
<protein>
    <recommendedName>
        <fullName evidence="1">BD-FAE-like domain-containing protein</fullName>
    </recommendedName>
</protein>
<proteinExistence type="predicted"/>
<dbReference type="Gene3D" id="3.40.50.1820">
    <property type="entry name" value="alpha/beta hydrolase"/>
    <property type="match status" value="1"/>
</dbReference>
<dbReference type="InterPro" id="IPR049492">
    <property type="entry name" value="BD-FAE-like_dom"/>
</dbReference>
<dbReference type="EMBL" id="BKZW01000001">
    <property type="protein sequence ID" value="GER86418.1"/>
    <property type="molecule type" value="Genomic_DNA"/>
</dbReference>
<evidence type="ECO:0000259" key="1">
    <source>
        <dbReference type="Pfam" id="PF20434"/>
    </source>
</evidence>
<keyword evidence="3" id="KW-1185">Reference proteome</keyword>
<dbReference type="SUPFAM" id="SSF53474">
    <property type="entry name" value="alpha/beta-Hydrolases"/>
    <property type="match status" value="1"/>
</dbReference>
<dbReference type="Proteomes" id="UP000326912">
    <property type="component" value="Unassembled WGS sequence"/>
</dbReference>
<dbReference type="Pfam" id="PF20434">
    <property type="entry name" value="BD-FAE"/>
    <property type="match status" value="1"/>
</dbReference>
<evidence type="ECO:0000313" key="3">
    <source>
        <dbReference type="Proteomes" id="UP000326912"/>
    </source>
</evidence>
<reference evidence="2 3" key="1">
    <citation type="submission" date="2019-10" db="EMBL/GenBank/DDBJ databases">
        <title>Dictyobacter vulcani sp. nov., within the class Ktedonobacteria, isolated from soil of volcanic Mt. Zao.</title>
        <authorList>
            <person name="Zheng Y."/>
            <person name="Wang C.M."/>
            <person name="Sakai Y."/>
            <person name="Abe K."/>
            <person name="Yokota A."/>
            <person name="Yabe S."/>
        </authorList>
    </citation>
    <scope>NUCLEOTIDE SEQUENCE [LARGE SCALE GENOMIC DNA]</scope>
    <source>
        <strain evidence="2 3">W12</strain>
    </source>
</reference>
<sequence>MTQQYPAEEQDIEASRPHPVVYTIPGMEQAVIQANQTYKTVEDVHLKLDVYYPANYQKQALLPAVILIHGDGPKDFLKNIKDDDQYTSWGKLIAASGLIAVVANHRSTEVLTNVVGVSNDVDDLITYIREHHKRLHINANRLGIWTCSAGTPFALRAAFHETPAFIRAIVCYYSFVELKAYYQGLYGKVDATLDTTIPEFTEEDFDEFSGRDLLLRRTRDSAPLFIARAGLDYPELNAALDLFIGEALAQNVALTIMNHPSGQHAFDIMDADARTEEIIEATLEFLQTHLLQ</sequence>
<evidence type="ECO:0000313" key="2">
    <source>
        <dbReference type="EMBL" id="GER86418.1"/>
    </source>
</evidence>
<dbReference type="RefSeq" id="WP_151754552.1">
    <property type="nucleotide sequence ID" value="NZ_BKZW01000001.1"/>
</dbReference>
<dbReference type="InterPro" id="IPR029058">
    <property type="entry name" value="AB_hydrolase_fold"/>
</dbReference>
<name>A0A5J4KCF9_9CHLR</name>
<organism evidence="2 3">
    <name type="scientific">Dictyobacter vulcani</name>
    <dbReference type="NCBI Taxonomy" id="2607529"/>
    <lineage>
        <taxon>Bacteria</taxon>
        <taxon>Bacillati</taxon>
        <taxon>Chloroflexota</taxon>
        <taxon>Ktedonobacteria</taxon>
        <taxon>Ktedonobacterales</taxon>
        <taxon>Dictyobacteraceae</taxon>
        <taxon>Dictyobacter</taxon>
    </lineage>
</organism>
<comment type="caution">
    <text evidence="2">The sequence shown here is derived from an EMBL/GenBank/DDBJ whole genome shotgun (WGS) entry which is preliminary data.</text>
</comment>
<gene>
    <name evidence="2" type="ORF">KDW_05800</name>
</gene>
<feature type="domain" description="BD-FAE-like" evidence="1">
    <location>
        <begin position="48"/>
        <end position="162"/>
    </location>
</feature>
<accession>A0A5J4KCF9</accession>